<evidence type="ECO:0000256" key="3">
    <source>
        <dbReference type="ARBA" id="ARBA00022553"/>
    </source>
</evidence>
<keyword evidence="11" id="KW-1185">Reference proteome</keyword>
<dbReference type="Gene3D" id="3.30.565.10">
    <property type="entry name" value="Histidine kinase-like ATPase, C-terminal domain"/>
    <property type="match status" value="1"/>
</dbReference>
<dbReference type="InterPro" id="IPR036890">
    <property type="entry name" value="HATPase_C_sf"/>
</dbReference>
<evidence type="ECO:0000256" key="2">
    <source>
        <dbReference type="ARBA" id="ARBA00012438"/>
    </source>
</evidence>
<dbReference type="InterPro" id="IPR003661">
    <property type="entry name" value="HisK_dim/P_dom"/>
</dbReference>
<dbReference type="GO" id="GO:0000156">
    <property type="term" value="F:phosphorelay response regulator activity"/>
    <property type="evidence" value="ECO:0007669"/>
    <property type="project" value="TreeGrafter"/>
</dbReference>
<accession>A0A9W6LAI3</accession>
<dbReference type="FunFam" id="3.30.565.10:FF:000006">
    <property type="entry name" value="Sensor histidine kinase WalK"/>
    <property type="match status" value="1"/>
</dbReference>
<dbReference type="SUPFAM" id="SSF47384">
    <property type="entry name" value="Homodimeric domain of signal transducing histidine kinase"/>
    <property type="match status" value="1"/>
</dbReference>
<reference evidence="10" key="1">
    <citation type="submission" date="2022-12" db="EMBL/GenBank/DDBJ databases">
        <title>Reference genome sequencing for broad-spectrum identification of bacterial and archaeal isolates by mass spectrometry.</title>
        <authorList>
            <person name="Sekiguchi Y."/>
            <person name="Tourlousse D.M."/>
        </authorList>
    </citation>
    <scope>NUCLEOTIDE SEQUENCE</scope>
    <source>
        <strain evidence="10">H2</strain>
    </source>
</reference>
<dbReference type="InterPro" id="IPR005467">
    <property type="entry name" value="His_kinase_dom"/>
</dbReference>
<keyword evidence="5" id="KW-0418">Kinase</keyword>
<dbReference type="SMART" id="SM00387">
    <property type="entry name" value="HATPase_c"/>
    <property type="match status" value="1"/>
</dbReference>
<dbReference type="SUPFAM" id="SSF55874">
    <property type="entry name" value="ATPase domain of HSP90 chaperone/DNA topoisomerase II/histidine kinase"/>
    <property type="match status" value="1"/>
</dbReference>
<evidence type="ECO:0000259" key="8">
    <source>
        <dbReference type="PROSITE" id="PS50109"/>
    </source>
</evidence>
<keyword evidence="3 6" id="KW-0597">Phosphoprotein</keyword>
<dbReference type="PANTHER" id="PTHR42878">
    <property type="entry name" value="TWO-COMPONENT HISTIDINE KINASE"/>
    <property type="match status" value="1"/>
</dbReference>
<name>A0A9W6LAI3_9BACT</name>
<keyword evidence="7" id="KW-0175">Coiled coil</keyword>
<dbReference type="Gene3D" id="1.10.287.130">
    <property type="match status" value="1"/>
</dbReference>
<organism evidence="10 11">
    <name type="scientific">Geobacter hydrogenophilus</name>
    <dbReference type="NCBI Taxonomy" id="40983"/>
    <lineage>
        <taxon>Bacteria</taxon>
        <taxon>Pseudomonadati</taxon>
        <taxon>Thermodesulfobacteriota</taxon>
        <taxon>Desulfuromonadia</taxon>
        <taxon>Geobacterales</taxon>
        <taxon>Geobacteraceae</taxon>
        <taxon>Geobacter</taxon>
    </lineage>
</organism>
<dbReference type="SMART" id="SM00448">
    <property type="entry name" value="REC"/>
    <property type="match status" value="1"/>
</dbReference>
<sequence>MTRILIVDDNEQNLYMLEVLLSAHGFQALSAANGAEALALAQASLPDLIISDILMPVMDGYAFCRECKKTAQLKDVPFIFYTATFTEEEDEKLALSLGADRFLLKPQEPDEMMRIVRELLAVPRPGTGLEPAEKGQEQAGHLQEYGEALFRKLEKKMADLEQANRALEHEIEGRKKAEQELQQVNRTLEERVAERTALLAAANGRLQEEVQRSRQAQDEIALLNGVLVRRTESLESLNRELEAFSSAVTHDLQAPLRSIIGYASIVREECENAVDGSVLEYIGRIERSVNRMNELIEALRGLSQASSAALHPDTVNLSTIVREIISALQEADSERRVTLVIADDVTAEADRPLITSVIDNLLNNAWKYSRQNETARIEFGALEENQEHVYFVRDNGAGFDMKYASKLFSPFQRLHRQDEFEGTGVGLATVQRIIHRHGGRIWAEAKVAEGATFYFTLGRAMRG</sequence>
<dbReference type="Gene3D" id="3.40.50.2300">
    <property type="match status" value="1"/>
</dbReference>
<comment type="catalytic activity">
    <reaction evidence="1">
        <text>ATP + protein L-histidine = ADP + protein N-phospho-L-histidine.</text>
        <dbReference type="EC" id="2.7.13.3"/>
    </reaction>
</comment>
<dbReference type="InterPro" id="IPR003594">
    <property type="entry name" value="HATPase_dom"/>
</dbReference>
<dbReference type="EC" id="2.7.13.3" evidence="2"/>
<evidence type="ECO:0000256" key="7">
    <source>
        <dbReference type="SAM" id="Coils"/>
    </source>
</evidence>
<evidence type="ECO:0000256" key="1">
    <source>
        <dbReference type="ARBA" id="ARBA00000085"/>
    </source>
</evidence>
<gene>
    <name evidence="10" type="ORF">GHYDROH2_07730</name>
</gene>
<feature type="domain" description="Histidine kinase" evidence="8">
    <location>
        <begin position="247"/>
        <end position="461"/>
    </location>
</feature>
<dbReference type="Pfam" id="PF02518">
    <property type="entry name" value="HATPase_c"/>
    <property type="match status" value="1"/>
</dbReference>
<feature type="coiled-coil region" evidence="7">
    <location>
        <begin position="150"/>
        <end position="219"/>
    </location>
</feature>
<dbReference type="GO" id="GO:0030295">
    <property type="term" value="F:protein kinase activator activity"/>
    <property type="evidence" value="ECO:0007669"/>
    <property type="project" value="TreeGrafter"/>
</dbReference>
<feature type="modified residue" description="4-aspartylphosphate" evidence="6">
    <location>
        <position position="52"/>
    </location>
</feature>
<dbReference type="PANTHER" id="PTHR42878:SF15">
    <property type="entry name" value="BACTERIOPHYTOCHROME"/>
    <property type="match status" value="1"/>
</dbReference>
<dbReference type="SUPFAM" id="SSF52172">
    <property type="entry name" value="CheY-like"/>
    <property type="match status" value="1"/>
</dbReference>
<comment type="caution">
    <text evidence="10">The sequence shown here is derived from an EMBL/GenBank/DDBJ whole genome shotgun (WGS) entry which is preliminary data.</text>
</comment>
<protein>
    <recommendedName>
        <fullName evidence="2">histidine kinase</fullName>
        <ecNumber evidence="2">2.7.13.3</ecNumber>
    </recommendedName>
</protein>
<evidence type="ECO:0000313" key="10">
    <source>
        <dbReference type="EMBL" id="GLI37272.1"/>
    </source>
</evidence>
<dbReference type="InterPro" id="IPR036097">
    <property type="entry name" value="HisK_dim/P_sf"/>
</dbReference>
<keyword evidence="4" id="KW-0808">Transferase</keyword>
<dbReference type="Pfam" id="PF00512">
    <property type="entry name" value="HisKA"/>
    <property type="match status" value="1"/>
</dbReference>
<dbReference type="PROSITE" id="PS50109">
    <property type="entry name" value="HIS_KIN"/>
    <property type="match status" value="1"/>
</dbReference>
<evidence type="ECO:0000256" key="6">
    <source>
        <dbReference type="PROSITE-ProRule" id="PRU00169"/>
    </source>
</evidence>
<dbReference type="CDD" id="cd00082">
    <property type="entry name" value="HisKA"/>
    <property type="match status" value="1"/>
</dbReference>
<dbReference type="SMART" id="SM00388">
    <property type="entry name" value="HisKA"/>
    <property type="match status" value="1"/>
</dbReference>
<dbReference type="EMBL" id="BSDS01000001">
    <property type="protein sequence ID" value="GLI37272.1"/>
    <property type="molecule type" value="Genomic_DNA"/>
</dbReference>
<dbReference type="Proteomes" id="UP001144352">
    <property type="component" value="Unassembled WGS sequence"/>
</dbReference>
<evidence type="ECO:0000313" key="11">
    <source>
        <dbReference type="Proteomes" id="UP001144352"/>
    </source>
</evidence>
<feature type="domain" description="Response regulatory" evidence="9">
    <location>
        <begin position="3"/>
        <end position="120"/>
    </location>
</feature>
<dbReference type="PROSITE" id="PS50110">
    <property type="entry name" value="RESPONSE_REGULATORY"/>
    <property type="match status" value="1"/>
</dbReference>
<dbReference type="GO" id="GO:0007234">
    <property type="term" value="P:osmosensory signaling via phosphorelay pathway"/>
    <property type="evidence" value="ECO:0007669"/>
    <property type="project" value="TreeGrafter"/>
</dbReference>
<dbReference type="Pfam" id="PF00072">
    <property type="entry name" value="Response_reg"/>
    <property type="match status" value="1"/>
</dbReference>
<dbReference type="InterPro" id="IPR050351">
    <property type="entry name" value="BphY/WalK/GraS-like"/>
</dbReference>
<proteinExistence type="predicted"/>
<evidence type="ECO:0000259" key="9">
    <source>
        <dbReference type="PROSITE" id="PS50110"/>
    </source>
</evidence>
<dbReference type="AlphaFoldDB" id="A0A9W6LAI3"/>
<evidence type="ECO:0000256" key="5">
    <source>
        <dbReference type="ARBA" id="ARBA00022777"/>
    </source>
</evidence>
<evidence type="ECO:0000256" key="4">
    <source>
        <dbReference type="ARBA" id="ARBA00022679"/>
    </source>
</evidence>
<dbReference type="InterPro" id="IPR011006">
    <property type="entry name" value="CheY-like_superfamily"/>
</dbReference>
<dbReference type="GO" id="GO:0000155">
    <property type="term" value="F:phosphorelay sensor kinase activity"/>
    <property type="evidence" value="ECO:0007669"/>
    <property type="project" value="InterPro"/>
</dbReference>
<dbReference type="InterPro" id="IPR001789">
    <property type="entry name" value="Sig_transdc_resp-reg_receiver"/>
</dbReference>
<dbReference type="InterPro" id="IPR004358">
    <property type="entry name" value="Sig_transdc_His_kin-like_C"/>
</dbReference>
<dbReference type="PRINTS" id="PR00344">
    <property type="entry name" value="BCTRLSENSOR"/>
</dbReference>
<dbReference type="RefSeq" id="WP_214186719.1">
    <property type="nucleotide sequence ID" value="NZ_BSDS01000001.1"/>
</dbReference>